<dbReference type="GO" id="GO:0003941">
    <property type="term" value="F:L-serine ammonia-lyase activity"/>
    <property type="evidence" value="ECO:0007669"/>
    <property type="project" value="TreeGrafter"/>
</dbReference>
<feature type="domain" description="Tryptophan synthase beta chain-like PALP" evidence="5">
    <location>
        <begin position="20"/>
        <end position="305"/>
    </location>
</feature>
<dbReference type="InterPro" id="IPR036052">
    <property type="entry name" value="TrpB-like_PALP_sf"/>
</dbReference>
<evidence type="ECO:0000313" key="6">
    <source>
        <dbReference type="EMBL" id="MBC8177983.1"/>
    </source>
</evidence>
<evidence type="ECO:0000256" key="3">
    <source>
        <dbReference type="ARBA" id="ARBA00022898"/>
    </source>
</evidence>
<evidence type="ECO:0000259" key="5">
    <source>
        <dbReference type="Pfam" id="PF00291"/>
    </source>
</evidence>
<dbReference type="AlphaFoldDB" id="A0A8J6T8X8"/>
<proteinExistence type="inferred from homology"/>
<accession>A0A8J6T8X8</accession>
<dbReference type="PANTHER" id="PTHR48078">
    <property type="entry name" value="THREONINE DEHYDRATASE, MITOCHONDRIAL-RELATED"/>
    <property type="match status" value="1"/>
</dbReference>
<dbReference type="EMBL" id="JACNJD010000248">
    <property type="protein sequence ID" value="MBC8177983.1"/>
    <property type="molecule type" value="Genomic_DNA"/>
</dbReference>
<evidence type="ECO:0000256" key="4">
    <source>
        <dbReference type="ARBA" id="ARBA00023239"/>
    </source>
</evidence>
<protein>
    <submittedName>
        <fullName evidence="6">Threonine dehydratase</fullName>
    </submittedName>
</protein>
<evidence type="ECO:0000256" key="2">
    <source>
        <dbReference type="ARBA" id="ARBA00010869"/>
    </source>
</evidence>
<keyword evidence="4" id="KW-0456">Lyase</keyword>
<dbReference type="FunFam" id="3.40.50.1100:FF:000005">
    <property type="entry name" value="Threonine dehydratase catabolic"/>
    <property type="match status" value="1"/>
</dbReference>
<comment type="cofactor">
    <cofactor evidence="1">
        <name>pyridoxal 5'-phosphate</name>
        <dbReference type="ChEBI" id="CHEBI:597326"/>
    </cofactor>
</comment>
<dbReference type="Proteomes" id="UP000650524">
    <property type="component" value="Unassembled WGS sequence"/>
</dbReference>
<dbReference type="NCBIfam" id="NF004771">
    <property type="entry name" value="PRK06110.1"/>
    <property type="match status" value="1"/>
</dbReference>
<comment type="caution">
    <text evidence="6">The sequence shown here is derived from an EMBL/GenBank/DDBJ whole genome shotgun (WGS) entry which is preliminary data.</text>
</comment>
<dbReference type="Pfam" id="PF00291">
    <property type="entry name" value="PALP"/>
    <property type="match status" value="1"/>
</dbReference>
<dbReference type="CDD" id="cd01562">
    <property type="entry name" value="Thr-dehyd"/>
    <property type="match status" value="1"/>
</dbReference>
<dbReference type="GO" id="GO:0006567">
    <property type="term" value="P:L-threonine catabolic process"/>
    <property type="evidence" value="ECO:0007669"/>
    <property type="project" value="TreeGrafter"/>
</dbReference>
<dbReference type="GO" id="GO:0006565">
    <property type="term" value="P:L-serine catabolic process"/>
    <property type="evidence" value="ECO:0007669"/>
    <property type="project" value="TreeGrafter"/>
</dbReference>
<dbReference type="SUPFAM" id="SSF53686">
    <property type="entry name" value="Tryptophan synthase beta subunit-like PLP-dependent enzymes"/>
    <property type="match status" value="1"/>
</dbReference>
<reference evidence="6 7" key="1">
    <citation type="submission" date="2020-08" db="EMBL/GenBank/DDBJ databases">
        <title>Bridging the membrane lipid divide: bacteria of the FCB group superphylum have the potential to synthesize archaeal ether lipids.</title>
        <authorList>
            <person name="Villanueva L."/>
            <person name="Von Meijenfeldt F.A.B."/>
            <person name="Westbye A.B."/>
            <person name="Yadav S."/>
            <person name="Hopmans E.C."/>
            <person name="Dutilh B.E."/>
            <person name="Sinninghe Damste J.S."/>
        </authorList>
    </citation>
    <scope>NUCLEOTIDE SEQUENCE [LARGE SCALE GENOMIC DNA]</scope>
    <source>
        <strain evidence="6">NIOZ-UU27</strain>
    </source>
</reference>
<dbReference type="GO" id="GO:0009097">
    <property type="term" value="P:isoleucine biosynthetic process"/>
    <property type="evidence" value="ECO:0007669"/>
    <property type="project" value="TreeGrafter"/>
</dbReference>
<gene>
    <name evidence="6" type="ORF">H8E19_11315</name>
</gene>
<name>A0A8J6T8X8_9DELT</name>
<evidence type="ECO:0000256" key="1">
    <source>
        <dbReference type="ARBA" id="ARBA00001933"/>
    </source>
</evidence>
<evidence type="ECO:0000313" key="7">
    <source>
        <dbReference type="Proteomes" id="UP000650524"/>
    </source>
</evidence>
<dbReference type="Gene3D" id="3.40.50.1100">
    <property type="match status" value="2"/>
</dbReference>
<sequence>MGQDMPTIKDIIAAQKHVYRHLRPTPLYNYPTLSDLAGTSTWIKHENHQPVGAFKVRGGLNLAANLTNEERNKGLYTASTGNHGQSIAYAARAYGIKSTIAVPEKANPGKVAAMRGLGAEVLFHGADFDEAREWIKQIAKDRGGKFVGPTDEHLIHGVGTYALEILNDLPSVDTIIVPVGAGSGVCGTGIVAKAVNKNIEIIAVQSAQAPAMKLSWDSGEMVEAEMKTIAEGLATRVPFANTQRIMREYVDDFVLVDDEDIKSAISVLLEHTHNLVEEAAAAPLAASLEIKERLKNKNVVLVVSGGNLSMQNLKEVLSGIE</sequence>
<dbReference type="InterPro" id="IPR001926">
    <property type="entry name" value="TrpB-like_PALP"/>
</dbReference>
<dbReference type="InterPro" id="IPR050147">
    <property type="entry name" value="Ser/Thr_Dehydratase"/>
</dbReference>
<dbReference type="PANTHER" id="PTHR48078:SF7">
    <property type="entry name" value="BLL6502 PROTEIN"/>
    <property type="match status" value="1"/>
</dbReference>
<dbReference type="GO" id="GO:0004794">
    <property type="term" value="F:threonine deaminase activity"/>
    <property type="evidence" value="ECO:0007669"/>
    <property type="project" value="TreeGrafter"/>
</dbReference>
<organism evidence="6 7">
    <name type="scientific">Candidatus Desulfacyla euxinica</name>
    <dbReference type="NCBI Taxonomy" id="2841693"/>
    <lineage>
        <taxon>Bacteria</taxon>
        <taxon>Deltaproteobacteria</taxon>
        <taxon>Candidatus Desulfacyla</taxon>
    </lineage>
</organism>
<keyword evidence="3" id="KW-0663">Pyridoxal phosphate</keyword>
<comment type="similarity">
    <text evidence="2">Belongs to the serine/threonine dehydratase family.</text>
</comment>